<dbReference type="OrthoDB" id="9889054at2"/>
<evidence type="ECO:0000313" key="3">
    <source>
        <dbReference type="Proteomes" id="UP000243502"/>
    </source>
</evidence>
<sequence length="58" mass="5898">MTPANLRGPARAMEMGVIFSRAGHGSGFSTTDELRSNPAPLPGMRGLVTTGTMPAPAG</sequence>
<organism evidence="2 3">
    <name type="scientific">Paraburkholderia terrae</name>
    <dbReference type="NCBI Taxonomy" id="311230"/>
    <lineage>
        <taxon>Bacteria</taxon>
        <taxon>Pseudomonadati</taxon>
        <taxon>Pseudomonadota</taxon>
        <taxon>Betaproteobacteria</taxon>
        <taxon>Burkholderiales</taxon>
        <taxon>Burkholderiaceae</taxon>
        <taxon>Paraburkholderia</taxon>
    </lineage>
</organism>
<evidence type="ECO:0000313" key="2">
    <source>
        <dbReference type="EMBL" id="AUT63163.1"/>
    </source>
</evidence>
<feature type="region of interest" description="Disordered" evidence="1">
    <location>
        <begin position="24"/>
        <end position="58"/>
    </location>
</feature>
<accession>A0A2I8EU49</accession>
<evidence type="ECO:0000256" key="1">
    <source>
        <dbReference type="SAM" id="MobiDB-lite"/>
    </source>
</evidence>
<proteinExistence type="predicted"/>
<dbReference type="KEGG" id="pter:C2L65_26830"/>
<protein>
    <submittedName>
        <fullName evidence="2">Terephthalate dihydrodiol dehydrogenase</fullName>
    </submittedName>
</protein>
<dbReference type="EMBL" id="CP026112">
    <property type="protein sequence ID" value="AUT63163.1"/>
    <property type="molecule type" value="Genomic_DNA"/>
</dbReference>
<dbReference type="Proteomes" id="UP000243502">
    <property type="component" value="Chromosome 2"/>
</dbReference>
<reference evidence="2 3" key="1">
    <citation type="submission" date="2018-01" db="EMBL/GenBank/DDBJ databases">
        <title>Species boundaries and ecological features among Paraburkholderia terrae DSMZ17804T, P. hospita DSMZ17164T and P. caribensis DSMZ13236T.</title>
        <authorList>
            <person name="Pratama A.A."/>
        </authorList>
    </citation>
    <scope>NUCLEOTIDE SEQUENCE [LARGE SCALE GENOMIC DNA]</scope>
    <source>
        <strain evidence="2 3">DSM 17804</strain>
    </source>
</reference>
<name>A0A2I8EU49_9BURK</name>
<dbReference type="AlphaFoldDB" id="A0A2I8EU49"/>
<dbReference type="RefSeq" id="WP_042307724.1">
    <property type="nucleotide sequence ID" value="NZ_CP026112.1"/>
</dbReference>
<gene>
    <name evidence="2" type="ORF">C2L65_26830</name>
</gene>